<dbReference type="EMBL" id="DTMM01000145">
    <property type="protein sequence ID" value="HFT93683.1"/>
    <property type="molecule type" value="Genomic_DNA"/>
</dbReference>
<dbReference type="AlphaFoldDB" id="A0A7C3LVR2"/>
<reference evidence="1" key="1">
    <citation type="journal article" date="2020" name="mSystems">
        <title>Genome- and Community-Level Interaction Insights into Carbon Utilization and Element Cycling Functions of Hydrothermarchaeota in Hydrothermal Sediment.</title>
        <authorList>
            <person name="Zhou Z."/>
            <person name="Liu Y."/>
            <person name="Xu W."/>
            <person name="Pan J."/>
            <person name="Luo Z.H."/>
            <person name="Li M."/>
        </authorList>
    </citation>
    <scope>NUCLEOTIDE SEQUENCE [LARGE SCALE GENOMIC DNA]</scope>
    <source>
        <strain evidence="1">SpSt-902</strain>
    </source>
</reference>
<evidence type="ECO:0000313" key="1">
    <source>
        <dbReference type="EMBL" id="HFT93683.1"/>
    </source>
</evidence>
<dbReference type="InterPro" id="IPR052552">
    <property type="entry name" value="YeaO-like"/>
</dbReference>
<sequence length="131" mass="15376">MTVPTTLEIRRIYGDQSRDPGSVRILVDRLWPRGVSRKIADIDLWAKDWAPEEELRHFFHNHPDRFGEFANRYRRELLSRKRQILEEVRPYRGKHIVLLYAFANTSENNAAVLKDVLDTWLGELETGASDS</sequence>
<gene>
    <name evidence="1" type="ORF">ENX03_07080</name>
</gene>
<comment type="caution">
    <text evidence="1">The sequence shown here is derived from an EMBL/GenBank/DDBJ whole genome shotgun (WGS) entry which is preliminary data.</text>
</comment>
<dbReference type="Pfam" id="PF22752">
    <property type="entry name" value="DUF488-N3i"/>
    <property type="match status" value="1"/>
</dbReference>
<protein>
    <submittedName>
        <fullName evidence="1">DUF488 family protein</fullName>
    </submittedName>
</protein>
<accession>A0A7C3LVR2</accession>
<organism evidence="1">
    <name type="scientific">Leptospirillum ferriphilum</name>
    <dbReference type="NCBI Taxonomy" id="178606"/>
    <lineage>
        <taxon>Bacteria</taxon>
        <taxon>Pseudomonadati</taxon>
        <taxon>Nitrospirota</taxon>
        <taxon>Nitrospiria</taxon>
        <taxon>Nitrospirales</taxon>
        <taxon>Nitrospiraceae</taxon>
        <taxon>Leptospirillum</taxon>
    </lineage>
</organism>
<dbReference type="PANTHER" id="PTHR36849:SF1">
    <property type="entry name" value="CYTOPLASMIC PROTEIN"/>
    <property type="match status" value="1"/>
</dbReference>
<dbReference type="PANTHER" id="PTHR36849">
    <property type="entry name" value="CYTOPLASMIC PROTEIN-RELATED"/>
    <property type="match status" value="1"/>
</dbReference>
<proteinExistence type="predicted"/>
<name>A0A7C3LVR2_9BACT</name>